<proteinExistence type="predicted"/>
<dbReference type="Proteomes" id="UP000295198">
    <property type="component" value="Unassembled WGS sequence"/>
</dbReference>
<organism evidence="1 2">
    <name type="scientific">Nocardioides guangzhouensis</name>
    <dbReference type="NCBI Taxonomy" id="2497878"/>
    <lineage>
        <taxon>Bacteria</taxon>
        <taxon>Bacillati</taxon>
        <taxon>Actinomycetota</taxon>
        <taxon>Actinomycetes</taxon>
        <taxon>Propionibacteriales</taxon>
        <taxon>Nocardioidaceae</taxon>
        <taxon>Nocardioides</taxon>
    </lineage>
</organism>
<dbReference type="AlphaFoldDB" id="A0A4Q4ZMA9"/>
<keyword evidence="2" id="KW-1185">Reference proteome</keyword>
<dbReference type="EMBL" id="SDKM01000002">
    <property type="protein sequence ID" value="RYP88751.1"/>
    <property type="molecule type" value="Genomic_DNA"/>
</dbReference>
<comment type="caution">
    <text evidence="1">The sequence shown here is derived from an EMBL/GenBank/DDBJ whole genome shotgun (WGS) entry which is preliminary data.</text>
</comment>
<evidence type="ECO:0000313" key="2">
    <source>
        <dbReference type="Proteomes" id="UP000295198"/>
    </source>
</evidence>
<evidence type="ECO:0000313" key="1">
    <source>
        <dbReference type="EMBL" id="RYP88751.1"/>
    </source>
</evidence>
<name>A0A4Q4ZMA9_9ACTN</name>
<protein>
    <submittedName>
        <fullName evidence="1">Uncharacterized protein</fullName>
    </submittedName>
</protein>
<accession>A0A4Q4ZMA9</accession>
<reference evidence="1 2" key="1">
    <citation type="submission" date="2019-01" db="EMBL/GenBank/DDBJ databases">
        <title>Nocardioides guangzhouensis sp. nov., an actinobacterium isolated from soil.</title>
        <authorList>
            <person name="Fu Y."/>
            <person name="Cai Y."/>
            <person name="Lin Z."/>
            <person name="Chen P."/>
        </authorList>
    </citation>
    <scope>NUCLEOTIDE SEQUENCE [LARGE SCALE GENOMIC DNA]</scope>
    <source>
        <strain evidence="1 2">130</strain>
    </source>
</reference>
<sequence length="134" mass="14914">MTEPRISPYERFRFRVAFLDPPGDFWGGFSRLTHLEAGIQVLSLRRGAVDAGTLRAWQAAGPADHRDILLDLRSEDGSPAVEWTMSSVRLAKVARPSEDGVWQDHLEVVDELMFGYRHLAIDLPASLRASRAGG</sequence>
<dbReference type="RefSeq" id="WP_134713690.1">
    <property type="nucleotide sequence ID" value="NZ_SDKM01000002.1"/>
</dbReference>
<gene>
    <name evidence="1" type="ORF">EKO23_02410</name>
</gene>